<protein>
    <submittedName>
        <fullName evidence="1">Uncharacterized protein</fullName>
    </submittedName>
</protein>
<reference evidence="1 2" key="2">
    <citation type="submission" date="2008-10" db="EMBL/GenBank/DDBJ databases">
        <authorList>
            <person name="Fulton L."/>
            <person name="Clifton S."/>
            <person name="Fulton B."/>
            <person name="Xu J."/>
            <person name="Minx P."/>
            <person name="Pepin K.H."/>
            <person name="Johnson M."/>
            <person name="Thiruvilangam P."/>
            <person name="Bhonagiri V."/>
            <person name="Nash W.E."/>
            <person name="Mardis E.R."/>
            <person name="Wilson R.K."/>
        </authorList>
    </citation>
    <scope>NUCLEOTIDE SEQUENCE [LARGE SCALE GENOMIC DNA]</scope>
    <source>
        <strain evidence="1 2">DSM 13279</strain>
    </source>
</reference>
<keyword evidence="2" id="KW-1185">Reference proteome</keyword>
<name>B6G841_9ACTN</name>
<sequence length="45" mass="5261">MYNRTSSTIGIRKRRRRFCRGRCFFESGTATLIGCDWCGQIRSRG</sequence>
<evidence type="ECO:0000313" key="2">
    <source>
        <dbReference type="Proteomes" id="UP000003560"/>
    </source>
</evidence>
<evidence type="ECO:0000313" key="1">
    <source>
        <dbReference type="EMBL" id="EEA91554.1"/>
    </source>
</evidence>
<dbReference type="Proteomes" id="UP000003560">
    <property type="component" value="Unassembled WGS sequence"/>
</dbReference>
<dbReference type="STRING" id="445975.COLSTE_00231"/>
<dbReference type="HOGENOM" id="CLU_3198503_0_0_11"/>
<gene>
    <name evidence="1" type="ORF">COLSTE_00231</name>
</gene>
<reference evidence="1 2" key="1">
    <citation type="submission" date="2008-10" db="EMBL/GenBank/DDBJ databases">
        <title>Draft genome sequence of Collinsella stercoris (DSM 13279).</title>
        <authorList>
            <person name="Sudarsanam P."/>
            <person name="Ley R."/>
            <person name="Guruge J."/>
            <person name="Turnbaugh P.J."/>
            <person name="Mahowald M."/>
            <person name="Liep D."/>
            <person name="Gordon J."/>
        </authorList>
    </citation>
    <scope>NUCLEOTIDE SEQUENCE [LARGE SCALE GENOMIC DNA]</scope>
    <source>
        <strain evidence="1 2">DSM 13279</strain>
    </source>
</reference>
<accession>B6G841</accession>
<organism evidence="1 2">
    <name type="scientific">Collinsella stercoris DSM 13279</name>
    <dbReference type="NCBI Taxonomy" id="445975"/>
    <lineage>
        <taxon>Bacteria</taxon>
        <taxon>Bacillati</taxon>
        <taxon>Actinomycetota</taxon>
        <taxon>Coriobacteriia</taxon>
        <taxon>Coriobacteriales</taxon>
        <taxon>Coriobacteriaceae</taxon>
        <taxon>Collinsella</taxon>
    </lineage>
</organism>
<dbReference type="AlphaFoldDB" id="B6G841"/>
<proteinExistence type="predicted"/>
<dbReference type="EMBL" id="ABXJ01000013">
    <property type="protein sequence ID" value="EEA91554.1"/>
    <property type="molecule type" value="Genomic_DNA"/>
</dbReference>
<comment type="caution">
    <text evidence="1">The sequence shown here is derived from an EMBL/GenBank/DDBJ whole genome shotgun (WGS) entry which is preliminary data.</text>
</comment>